<proteinExistence type="predicted"/>
<protein>
    <recommendedName>
        <fullName evidence="3">Secreted protein</fullName>
    </recommendedName>
</protein>
<reference evidence="2" key="1">
    <citation type="submission" date="2014-12" db="EMBL/GenBank/DDBJ databases">
        <title>Insight into the proteome of Arion vulgaris.</title>
        <authorList>
            <person name="Aradska J."/>
            <person name="Bulat T."/>
            <person name="Smidak R."/>
            <person name="Sarate P."/>
            <person name="Gangsoo J."/>
            <person name="Sialana F."/>
            <person name="Bilban M."/>
            <person name="Lubec G."/>
        </authorList>
    </citation>
    <scope>NUCLEOTIDE SEQUENCE</scope>
    <source>
        <tissue evidence="2">Skin</tissue>
    </source>
</reference>
<sequence>MERFTTSMALRLVLLVTHIIIRDCGFYPIGAHLTHYHLQRWKGANKPMNLFSLHDSTCGSSMKKQSVS</sequence>
<dbReference type="AlphaFoldDB" id="A0A0B7AYA4"/>
<evidence type="ECO:0008006" key="3">
    <source>
        <dbReference type="Google" id="ProtNLM"/>
    </source>
</evidence>
<organism evidence="2">
    <name type="scientific">Arion vulgaris</name>
    <dbReference type="NCBI Taxonomy" id="1028688"/>
    <lineage>
        <taxon>Eukaryota</taxon>
        <taxon>Metazoa</taxon>
        <taxon>Spiralia</taxon>
        <taxon>Lophotrochozoa</taxon>
        <taxon>Mollusca</taxon>
        <taxon>Gastropoda</taxon>
        <taxon>Heterobranchia</taxon>
        <taxon>Euthyneura</taxon>
        <taxon>Panpulmonata</taxon>
        <taxon>Eupulmonata</taxon>
        <taxon>Stylommatophora</taxon>
        <taxon>Helicina</taxon>
        <taxon>Arionoidea</taxon>
        <taxon>Arionidae</taxon>
        <taxon>Arion</taxon>
    </lineage>
</organism>
<dbReference type="EMBL" id="HACG01039114">
    <property type="protein sequence ID" value="CEK85979.1"/>
    <property type="molecule type" value="Transcribed_RNA"/>
</dbReference>
<accession>A0A0B7AYA4</accession>
<feature type="chain" id="PRO_5002111658" description="Secreted protein" evidence="1">
    <location>
        <begin position="27"/>
        <end position="68"/>
    </location>
</feature>
<evidence type="ECO:0000256" key="1">
    <source>
        <dbReference type="SAM" id="SignalP"/>
    </source>
</evidence>
<name>A0A0B7AYA4_9EUPU</name>
<evidence type="ECO:0000313" key="2">
    <source>
        <dbReference type="EMBL" id="CEK85979.1"/>
    </source>
</evidence>
<gene>
    <name evidence="2" type="primary">ORF151213</name>
</gene>
<keyword evidence="1" id="KW-0732">Signal</keyword>
<feature type="signal peptide" evidence="1">
    <location>
        <begin position="1"/>
        <end position="26"/>
    </location>
</feature>